<name>A0A4P6L625_9BURK</name>
<dbReference type="AlphaFoldDB" id="A0A4P6L625"/>
<dbReference type="Proteomes" id="UP000290637">
    <property type="component" value="Chromosome"/>
</dbReference>
<dbReference type="OrthoDB" id="8810628at2"/>
<accession>A0A4P6L625</accession>
<evidence type="ECO:0000313" key="2">
    <source>
        <dbReference type="EMBL" id="QBE66312.1"/>
    </source>
</evidence>
<keyword evidence="3" id="KW-1185">Reference proteome</keyword>
<evidence type="ECO:0000256" key="1">
    <source>
        <dbReference type="SAM" id="MobiDB-lite"/>
    </source>
</evidence>
<evidence type="ECO:0000313" key="3">
    <source>
        <dbReference type="Proteomes" id="UP000290637"/>
    </source>
</evidence>
<protein>
    <submittedName>
        <fullName evidence="2">Uncharacterized protein</fullName>
    </submittedName>
</protein>
<dbReference type="KEGG" id="plue:EWM63_27795"/>
<gene>
    <name evidence="2" type="ORF">EWM63_27795</name>
</gene>
<proteinExistence type="predicted"/>
<feature type="region of interest" description="Disordered" evidence="1">
    <location>
        <begin position="122"/>
        <end position="153"/>
    </location>
</feature>
<dbReference type="RefSeq" id="WP_130189420.1">
    <property type="nucleotide sequence ID" value="NZ_CP035913.1"/>
</dbReference>
<feature type="compositionally biased region" description="Low complexity" evidence="1">
    <location>
        <begin position="142"/>
        <end position="153"/>
    </location>
</feature>
<reference evidence="2 3" key="1">
    <citation type="submission" date="2019-02" db="EMBL/GenBank/DDBJ databases">
        <title>Draft Genome Sequences of Six Type Strains of the Genus Massilia.</title>
        <authorList>
            <person name="Miess H."/>
            <person name="Frediansyhah A."/>
            <person name="Gross H."/>
        </authorList>
    </citation>
    <scope>NUCLEOTIDE SEQUENCE [LARGE SCALE GENOMIC DNA]</scope>
    <source>
        <strain evidence="2 3">DSM 17473</strain>
    </source>
</reference>
<organism evidence="2 3">
    <name type="scientific">Pseudoduganella lutea</name>
    <dbReference type="NCBI Taxonomy" id="321985"/>
    <lineage>
        <taxon>Bacteria</taxon>
        <taxon>Pseudomonadati</taxon>
        <taxon>Pseudomonadota</taxon>
        <taxon>Betaproteobacteria</taxon>
        <taxon>Burkholderiales</taxon>
        <taxon>Oxalobacteraceae</taxon>
        <taxon>Telluria group</taxon>
        <taxon>Pseudoduganella</taxon>
    </lineage>
</organism>
<sequence>MYQEKEERGNRHVRRMGREEERLWSEFYHSVGNPTVAAELIAHMDQDDEARRLHSALYLRCRQSLRIAKERQARAHAVGKAIRALLFGVFGWPVVALIRCGRFCLGACEALLARHGEPAEIQLSEMSKRPMRKQKPKPARVAPAAQAGGSSGG</sequence>
<feature type="compositionally biased region" description="Basic residues" evidence="1">
    <location>
        <begin position="129"/>
        <end position="138"/>
    </location>
</feature>
<dbReference type="EMBL" id="CP035913">
    <property type="protein sequence ID" value="QBE66312.1"/>
    <property type="molecule type" value="Genomic_DNA"/>
</dbReference>